<feature type="domain" description="FMR1-interacting protein 1 conserved" evidence="2">
    <location>
        <begin position="175"/>
        <end position="226"/>
    </location>
</feature>
<gene>
    <name evidence="3" type="ORF">OBBRIDRAFT_800382</name>
</gene>
<protein>
    <recommendedName>
        <fullName evidence="2">FMR1-interacting protein 1 conserved domain-containing protein</fullName>
    </recommendedName>
</protein>
<feature type="compositionally biased region" description="Polar residues" evidence="1">
    <location>
        <begin position="10"/>
        <end position="23"/>
    </location>
</feature>
<feature type="region of interest" description="Disordered" evidence="1">
    <location>
        <begin position="229"/>
        <end position="426"/>
    </location>
</feature>
<evidence type="ECO:0000313" key="4">
    <source>
        <dbReference type="Proteomes" id="UP000250043"/>
    </source>
</evidence>
<feature type="region of interest" description="Disordered" evidence="1">
    <location>
        <begin position="1"/>
        <end position="23"/>
    </location>
</feature>
<dbReference type="Proteomes" id="UP000250043">
    <property type="component" value="Unassembled WGS sequence"/>
</dbReference>
<evidence type="ECO:0000256" key="1">
    <source>
        <dbReference type="SAM" id="MobiDB-lite"/>
    </source>
</evidence>
<evidence type="ECO:0000259" key="2">
    <source>
        <dbReference type="Pfam" id="PF10453"/>
    </source>
</evidence>
<feature type="compositionally biased region" description="Pro residues" evidence="1">
    <location>
        <begin position="378"/>
        <end position="390"/>
    </location>
</feature>
<accession>A0A8E2J6N2</accession>
<feature type="compositionally biased region" description="Polar residues" evidence="1">
    <location>
        <begin position="84"/>
        <end position="105"/>
    </location>
</feature>
<dbReference type="OrthoDB" id="273070at2759"/>
<dbReference type="AlphaFoldDB" id="A0A8E2J6N2"/>
<name>A0A8E2J6N2_9APHY</name>
<feature type="compositionally biased region" description="Pro residues" evidence="1">
    <location>
        <begin position="307"/>
        <end position="318"/>
    </location>
</feature>
<proteinExistence type="predicted"/>
<feature type="compositionally biased region" description="Low complexity" evidence="1">
    <location>
        <begin position="331"/>
        <end position="343"/>
    </location>
</feature>
<sequence>MHPHQFTPAGLSQYNGGAGTSRQHTVPAQGFLTANTVAAALANPYAQQFQYTPANHYAQAYAQMHPHQYGSGVTAEGYTLSSTYVPGVPGQQTTPQSGAYTQTGPQRGAPRRAPQGQAQPYWYQPGDIRCQKPGCAFTGSKKAVETHMMDRHLIYPRGWGNRKRKQDWDADPSLKGKPIPIQGTSIKLDSPEALEAWIAERKKRFPTATRVEEKEKKLGEAIARGQLGLEDSRFPRNKRRKLDHDANQESGGSGRNERGRGRGRGYGSRGRGGHHTQGGRVQDSSEPTEDQVAASLRGEDLSSRIPHPLPPLPPPSLPARPTQPAREAGFDASSGSDSDSDSAPEVASSKASMPLVELEAVGTEAGAEQNRITELIAAPPPSQHIQPPKKPTPRQPKRPPPNPFASRPSLLRNVSPISAICEGRSD</sequence>
<dbReference type="Pfam" id="PF10453">
    <property type="entry name" value="NUFIP1"/>
    <property type="match status" value="1"/>
</dbReference>
<organism evidence="3 4">
    <name type="scientific">Obba rivulosa</name>
    <dbReference type="NCBI Taxonomy" id="1052685"/>
    <lineage>
        <taxon>Eukaryota</taxon>
        <taxon>Fungi</taxon>
        <taxon>Dikarya</taxon>
        <taxon>Basidiomycota</taxon>
        <taxon>Agaricomycotina</taxon>
        <taxon>Agaricomycetes</taxon>
        <taxon>Polyporales</taxon>
        <taxon>Gelatoporiaceae</taxon>
        <taxon>Obba</taxon>
    </lineage>
</organism>
<feature type="region of interest" description="Disordered" evidence="1">
    <location>
        <begin position="84"/>
        <end position="122"/>
    </location>
</feature>
<evidence type="ECO:0000313" key="3">
    <source>
        <dbReference type="EMBL" id="OCH95813.1"/>
    </source>
</evidence>
<dbReference type="InterPro" id="IPR019496">
    <property type="entry name" value="NUFIP1_cons_dom"/>
</dbReference>
<dbReference type="EMBL" id="KV722334">
    <property type="protein sequence ID" value="OCH95813.1"/>
    <property type="molecule type" value="Genomic_DNA"/>
</dbReference>
<feature type="region of interest" description="Disordered" evidence="1">
    <location>
        <begin position="161"/>
        <end position="184"/>
    </location>
</feature>
<reference evidence="3 4" key="1">
    <citation type="submission" date="2016-07" db="EMBL/GenBank/DDBJ databases">
        <title>Draft genome of the white-rot fungus Obba rivulosa 3A-2.</title>
        <authorList>
            <consortium name="DOE Joint Genome Institute"/>
            <person name="Miettinen O."/>
            <person name="Riley R."/>
            <person name="Acob R."/>
            <person name="Barry K."/>
            <person name="Cullen D."/>
            <person name="De Vries R."/>
            <person name="Hainaut M."/>
            <person name="Hatakka A."/>
            <person name="Henrissat B."/>
            <person name="Hilden K."/>
            <person name="Kuo R."/>
            <person name="Labutti K."/>
            <person name="Lipzen A."/>
            <person name="Makela M.R."/>
            <person name="Sandor L."/>
            <person name="Spatafora J.W."/>
            <person name="Grigoriev I.V."/>
            <person name="Hibbett D.S."/>
        </authorList>
    </citation>
    <scope>NUCLEOTIDE SEQUENCE [LARGE SCALE GENOMIC DNA]</scope>
    <source>
        <strain evidence="3 4">3A-2</strain>
    </source>
</reference>
<keyword evidence="4" id="KW-1185">Reference proteome</keyword>